<feature type="coiled-coil region" evidence="1">
    <location>
        <begin position="75"/>
        <end position="109"/>
    </location>
</feature>
<protein>
    <submittedName>
        <fullName evidence="2">IS2 repressor TnpA</fullName>
    </submittedName>
</protein>
<sequence length="151" mass="17475">MSKHVPMSDYGIIIDGGRRRRWPAAEKMQIVARRNGVAPTLLYRWRRLMVDGGAVAVSKDGDVIPLPGRRLHAISERGNRAVRQMEDRIRELERRLRRKTLEVEILKEAGVGYMVRIRRLTDAQIHRSIPCKLHDRIVAPGQLLFKFHPAR</sequence>
<proteinExistence type="predicted"/>
<evidence type="ECO:0000313" key="2">
    <source>
        <dbReference type="EMBL" id="SLN71903.1"/>
    </source>
</evidence>
<dbReference type="STRING" id="315423.SAMN04488020_1244"/>
<dbReference type="Pfam" id="PF01527">
    <property type="entry name" value="HTH_Tnp_1"/>
    <property type="match status" value="1"/>
</dbReference>
<dbReference type="SUPFAM" id="SSF46689">
    <property type="entry name" value="Homeodomain-like"/>
    <property type="match status" value="1"/>
</dbReference>
<dbReference type="GO" id="GO:0003677">
    <property type="term" value="F:DNA binding"/>
    <property type="evidence" value="ECO:0007669"/>
    <property type="project" value="InterPro"/>
</dbReference>
<dbReference type="GO" id="GO:0004803">
    <property type="term" value="F:transposase activity"/>
    <property type="evidence" value="ECO:0007669"/>
    <property type="project" value="InterPro"/>
</dbReference>
<name>A0A1Y5TT83_9RHOB</name>
<dbReference type="InterPro" id="IPR009057">
    <property type="entry name" value="Homeodomain-like_sf"/>
</dbReference>
<evidence type="ECO:0000256" key="1">
    <source>
        <dbReference type="SAM" id="Coils"/>
    </source>
</evidence>
<dbReference type="GO" id="GO:0006313">
    <property type="term" value="P:DNA transposition"/>
    <property type="evidence" value="ECO:0007669"/>
    <property type="project" value="InterPro"/>
</dbReference>
<dbReference type="AlphaFoldDB" id="A0A1Y5TT83"/>
<dbReference type="Proteomes" id="UP000193870">
    <property type="component" value="Unassembled WGS sequence"/>
</dbReference>
<dbReference type="InterPro" id="IPR002514">
    <property type="entry name" value="Transposase_8"/>
</dbReference>
<dbReference type="EMBL" id="FWFV01000021">
    <property type="protein sequence ID" value="SLN71903.1"/>
    <property type="molecule type" value="Genomic_DNA"/>
</dbReference>
<keyword evidence="3" id="KW-1185">Reference proteome</keyword>
<evidence type="ECO:0000313" key="3">
    <source>
        <dbReference type="Proteomes" id="UP000193870"/>
    </source>
</evidence>
<accession>A0A1Y5TT83</accession>
<organism evidence="2 3">
    <name type="scientific">Palleronia marisminoris</name>
    <dbReference type="NCBI Taxonomy" id="315423"/>
    <lineage>
        <taxon>Bacteria</taxon>
        <taxon>Pseudomonadati</taxon>
        <taxon>Pseudomonadota</taxon>
        <taxon>Alphaproteobacteria</taxon>
        <taxon>Rhodobacterales</taxon>
        <taxon>Roseobacteraceae</taxon>
        <taxon>Palleronia</taxon>
    </lineage>
</organism>
<reference evidence="2 3" key="1">
    <citation type="submission" date="2017-03" db="EMBL/GenBank/DDBJ databases">
        <authorList>
            <person name="Afonso C.L."/>
            <person name="Miller P.J."/>
            <person name="Scott M.A."/>
            <person name="Spackman E."/>
            <person name="Goraichik I."/>
            <person name="Dimitrov K.M."/>
            <person name="Suarez D.L."/>
            <person name="Swayne D.E."/>
        </authorList>
    </citation>
    <scope>NUCLEOTIDE SEQUENCE [LARGE SCALE GENOMIC DNA]</scope>
    <source>
        <strain evidence="2 3">CECT 7066</strain>
    </source>
</reference>
<keyword evidence="1" id="KW-0175">Coiled coil</keyword>
<gene>
    <name evidence="2" type="ORF">PAM7066_03695</name>
</gene>